<dbReference type="GO" id="GO:0016491">
    <property type="term" value="F:oxidoreductase activity"/>
    <property type="evidence" value="ECO:0007669"/>
    <property type="project" value="UniProtKB-KW"/>
</dbReference>
<dbReference type="Gene3D" id="3.40.50.720">
    <property type="entry name" value="NAD(P)-binding Rossmann-like Domain"/>
    <property type="match status" value="1"/>
</dbReference>
<dbReference type="InterPro" id="IPR014043">
    <property type="entry name" value="Acyl_transferase_dom"/>
</dbReference>
<accession>A0A6G0YND2</accession>
<dbReference type="InterPro" id="IPR029058">
    <property type="entry name" value="AB_hydrolase_fold"/>
</dbReference>
<evidence type="ECO:0000313" key="2">
    <source>
        <dbReference type="EMBL" id="KAF0758947.1"/>
    </source>
</evidence>
<dbReference type="InterPro" id="IPR016039">
    <property type="entry name" value="Thiolase-like"/>
</dbReference>
<dbReference type="InterPro" id="IPR016036">
    <property type="entry name" value="Malonyl_transacylase_ACP-bd"/>
</dbReference>
<dbReference type="Gene3D" id="3.30.70.3290">
    <property type="match status" value="1"/>
</dbReference>
<protein>
    <recommendedName>
        <fullName evidence="1">Ketosynthase family 3 (KS3) domain-containing protein</fullName>
    </recommendedName>
</protein>
<dbReference type="Proteomes" id="UP000478052">
    <property type="component" value="Unassembled WGS sequence"/>
</dbReference>
<evidence type="ECO:0000313" key="3">
    <source>
        <dbReference type="Proteomes" id="UP000478052"/>
    </source>
</evidence>
<dbReference type="EMBL" id="VUJU01003152">
    <property type="protein sequence ID" value="KAF0758947.1"/>
    <property type="molecule type" value="Genomic_DNA"/>
</dbReference>
<dbReference type="CDD" id="cd05195">
    <property type="entry name" value="enoyl_red"/>
    <property type="match status" value="1"/>
</dbReference>
<comment type="caution">
    <text evidence="2">The sequence shown here is derived from an EMBL/GenBank/DDBJ whole genome shotgun (WGS) entry which is preliminary data.</text>
</comment>
<organism evidence="2 3">
    <name type="scientific">Aphis craccivora</name>
    <name type="common">Cowpea aphid</name>
    <dbReference type="NCBI Taxonomy" id="307492"/>
    <lineage>
        <taxon>Eukaryota</taxon>
        <taxon>Metazoa</taxon>
        <taxon>Ecdysozoa</taxon>
        <taxon>Arthropoda</taxon>
        <taxon>Hexapoda</taxon>
        <taxon>Insecta</taxon>
        <taxon>Pterygota</taxon>
        <taxon>Neoptera</taxon>
        <taxon>Paraneoptera</taxon>
        <taxon>Hemiptera</taxon>
        <taxon>Sternorrhyncha</taxon>
        <taxon>Aphidomorpha</taxon>
        <taxon>Aphidoidea</taxon>
        <taxon>Aphididae</taxon>
        <taxon>Aphidini</taxon>
        <taxon>Aphis</taxon>
        <taxon>Aphis</taxon>
    </lineage>
</organism>
<dbReference type="PROSITE" id="PS52004">
    <property type="entry name" value="KS3_2"/>
    <property type="match status" value="1"/>
</dbReference>
<dbReference type="GO" id="GO:0004312">
    <property type="term" value="F:fatty acid synthase activity"/>
    <property type="evidence" value="ECO:0007669"/>
    <property type="project" value="UniProtKB-EC"/>
</dbReference>
<dbReference type="InterPro" id="IPR050091">
    <property type="entry name" value="PKS_NRPS_Biosynth_Enz"/>
</dbReference>
<dbReference type="GO" id="GO:0006633">
    <property type="term" value="P:fatty acid biosynthetic process"/>
    <property type="evidence" value="ECO:0007669"/>
    <property type="project" value="UniProtKB-UniPathway"/>
</dbReference>
<dbReference type="Pfam" id="PF00109">
    <property type="entry name" value="ketoacyl-synt"/>
    <property type="match status" value="1"/>
</dbReference>
<dbReference type="SMART" id="SM00825">
    <property type="entry name" value="PKS_KS"/>
    <property type="match status" value="1"/>
</dbReference>
<dbReference type="SMART" id="SM00827">
    <property type="entry name" value="PKS_AT"/>
    <property type="match status" value="1"/>
</dbReference>
<dbReference type="InterPro" id="IPR020841">
    <property type="entry name" value="PKS_Beta-ketoAc_synthase_dom"/>
</dbReference>
<dbReference type="SUPFAM" id="SSF53901">
    <property type="entry name" value="Thiolase-like"/>
    <property type="match status" value="2"/>
</dbReference>
<dbReference type="PANTHER" id="PTHR43775">
    <property type="entry name" value="FATTY ACID SYNTHASE"/>
    <property type="match status" value="1"/>
</dbReference>
<proteinExistence type="predicted"/>
<dbReference type="InterPro" id="IPR020843">
    <property type="entry name" value="ER"/>
</dbReference>
<dbReference type="InterPro" id="IPR042104">
    <property type="entry name" value="PKS_dehydratase_sf"/>
</dbReference>
<dbReference type="InterPro" id="IPR036291">
    <property type="entry name" value="NAD(P)-bd_dom_sf"/>
</dbReference>
<evidence type="ECO:0000259" key="1">
    <source>
        <dbReference type="PROSITE" id="PS52004"/>
    </source>
</evidence>
<dbReference type="SMART" id="SM00829">
    <property type="entry name" value="PKS_ER"/>
    <property type="match status" value="1"/>
</dbReference>
<dbReference type="Pfam" id="PF00698">
    <property type="entry name" value="Acyl_transf_1"/>
    <property type="match status" value="1"/>
</dbReference>
<dbReference type="InterPro" id="IPR014031">
    <property type="entry name" value="Ketoacyl_synth_C"/>
</dbReference>
<dbReference type="Gene3D" id="3.10.129.110">
    <property type="entry name" value="Polyketide synthase dehydratase"/>
    <property type="match status" value="1"/>
</dbReference>
<dbReference type="Gene3D" id="3.90.180.10">
    <property type="entry name" value="Medium-chain alcohol dehydrogenases, catalytic domain"/>
    <property type="match status" value="1"/>
</dbReference>
<dbReference type="InterPro" id="IPR032821">
    <property type="entry name" value="PKS_assoc"/>
</dbReference>
<dbReference type="SUPFAM" id="SSF51735">
    <property type="entry name" value="NAD(P)-binding Rossmann-fold domains"/>
    <property type="match status" value="1"/>
</dbReference>
<dbReference type="SUPFAM" id="SSF53474">
    <property type="entry name" value="alpha/beta-Hydrolases"/>
    <property type="match status" value="1"/>
</dbReference>
<name>A0A6G0YND2_APHCR</name>
<gene>
    <name evidence="2" type="ORF">FWK35_00004720</name>
</gene>
<dbReference type="SUPFAM" id="SSF52151">
    <property type="entry name" value="FabD/lysophospholipase-like"/>
    <property type="match status" value="1"/>
</dbReference>
<reference evidence="2 3" key="1">
    <citation type="submission" date="2019-08" db="EMBL/GenBank/DDBJ databases">
        <title>Whole genome of Aphis craccivora.</title>
        <authorList>
            <person name="Voronova N.V."/>
            <person name="Shulinski R.S."/>
            <person name="Bandarenka Y.V."/>
            <person name="Zhorov D.G."/>
            <person name="Warner D."/>
        </authorList>
    </citation>
    <scope>NUCLEOTIDE SEQUENCE [LARGE SCALE GENOMIC DNA]</scope>
    <source>
        <strain evidence="2">180601</strain>
        <tissue evidence="2">Whole Body</tissue>
    </source>
</reference>
<dbReference type="Pfam" id="PF16197">
    <property type="entry name" value="KAsynt_C_assoc"/>
    <property type="match status" value="1"/>
</dbReference>
<dbReference type="InterPro" id="IPR001227">
    <property type="entry name" value="Ac_transferase_dom_sf"/>
</dbReference>
<dbReference type="Pfam" id="PF02801">
    <property type="entry name" value="Ketoacyl-synt_C"/>
    <property type="match status" value="1"/>
</dbReference>
<dbReference type="Gene3D" id="3.40.50.1820">
    <property type="entry name" value="alpha/beta hydrolase"/>
    <property type="match status" value="1"/>
</dbReference>
<dbReference type="OrthoDB" id="329835at2759"/>
<dbReference type="InterPro" id="IPR016035">
    <property type="entry name" value="Acyl_Trfase/lysoPLipase"/>
</dbReference>
<dbReference type="GO" id="GO:0016787">
    <property type="term" value="F:hydrolase activity"/>
    <property type="evidence" value="ECO:0007669"/>
    <property type="project" value="UniProtKB-KW"/>
</dbReference>
<dbReference type="Gene3D" id="3.40.47.10">
    <property type="match status" value="1"/>
</dbReference>
<dbReference type="PANTHER" id="PTHR43775:SF23">
    <property type="entry name" value="FATTY ACID SYNTHASE 3"/>
    <property type="match status" value="1"/>
</dbReference>
<dbReference type="CDD" id="cd00833">
    <property type="entry name" value="PKS"/>
    <property type="match status" value="1"/>
</dbReference>
<dbReference type="Gene3D" id="3.40.366.10">
    <property type="entry name" value="Malonyl-Coenzyme A Acyl Carrier Protein, domain 2"/>
    <property type="match status" value="1"/>
</dbReference>
<feature type="domain" description="Ketosynthase family 3 (KS3)" evidence="1">
    <location>
        <begin position="7"/>
        <end position="417"/>
    </location>
</feature>
<dbReference type="SUPFAM" id="SSF55048">
    <property type="entry name" value="Probable ACP-binding domain of malonyl-CoA ACP transacylase"/>
    <property type="match status" value="1"/>
</dbReference>
<dbReference type="InterPro" id="IPR014030">
    <property type="entry name" value="Ketoacyl_synth_N"/>
</dbReference>
<dbReference type="UniPathway" id="UPA00094"/>
<keyword evidence="3" id="KW-1185">Reference proteome</keyword>
<sequence length="2096" mass="236624">MEDKEDIFEVVISGVGGKFPMSENMEELRINLNNKVNMVTENDCRWNKVLSIDEWPGVPAATGKISVFQKLDDTFMGMNSRIVRALDPLTRCLLERVYEAIIDAGLNPKHLYGSKTSVYTASCVSDSEAIGCDEKLTTPFWLLAHVRALLANRVSNIFNLQGPSYTIDSSWIGGIEILKQAADDVAKGRTKAAFVGVTNIIWHPDMAKHWIGLDKLSSDGICKSFDENANGYGRSEGVVVLLLQRSTDALRSYGTVLHCDASIRMEKAINFIRPSEESFREFFKSFYEHCKVSPANISYLESDGSACKYYEEKELNVSSEIFCENQRISPLLIGSIKSNLGHTEGASSLIAIVKALIALDSGIIPPNINYESPNNKIEALKKEKMKVVTEPTKLEGSIVATTTLGMPSSIGHVLLKQNPKTKLYPRLGPSQRLVILSSRTEKGLSEAIDRIKSLPRDDEYLGLIQNAFSENITGHFHRGYTILNSEASPAFGMEEIGEFNRPVWFVFAGMGSQWPGMASDLMEIPCFADSIRRCDKYIRPIGYDIVDILTNPDPKILEQKPIVAFLAITTMHIAFIDLLEKLDIHPDFMFGHSLGENGCAYADGCFNTYEAIMGAYSRGKVAELLKPEKGLMAAVGLNYKNIPDLPSSIDIGCHNSEDNVTLSGPLDDMEKYLETLKKRNVFVRTVNSNGIAYHSRLVKRQAEFVEKFIEKAIPNPKKRSSKWISTSVPEKNWNSELAQWSSGKYHANNFKSPVYFSEAIQKIPKNVIVIEIAPHGLFQGILKSSLDSSCKIVSVAKRGSKSPLKHFLSTLGELYSSGLHFNLDIIYPPPEYPVSRGTPSLAPLVSWNHEETWPVNQYYSNSNTDYTQLCLRDKTSRHLLGHTINNTVVVPLSFFITEVLKLLDNKQSAILNKTYQTIFENVFVHTPLISTAEETNGFYTQIQPGSGSFEVIESQHVLLSGLVYMDDSNHLISSEPPTDYEINIENEWISDNEIYRVFYENNINISTPYCTIQKILIHDKGFLANVIWKNDLNINLNTMMQLKMFADLQSHYDLPLLPSWFRSLVIDREIIKNINHGSLVYITFDTRTNVIRGPGIEIETLKTSAFPTIEPMPTNLNIQKVQLIEQPNPKIQNFMQFLSVCMQLVKNTAHIQSSKLKTKLKINDAIFMESFKRLFEIQPFLKVADVEEYSNFQVTDLEPNHVLLLVTEYLNEELNKDIKKCTGKVFVLVKNLTVDDTYTTIVQYEHNGSIYRLITRLVKLPNKILEVSTKNSSWSNNIEQGLKSLSSKVSPIVLIKTDSENSFQVVQKIESIKSAIGFRYVVLYDGEQLFDLTKTFFREQLFKGLRQNILKNNSWGSYNILPCIDNFSTDLNANKLQNYVDLESEISIKYMGSFKTNIMEDEVCTQYSGIDNEGKKIMGILKYNTKNKRYEIDNILKWYVNPEMTLEESGKCPLAYSMAYYCMVSKARVKFGDSILIHNGCSPDSQAFIRVALGFNCKIYVTTYNNDQSDFIKSLFPKLRSGNILDLNNSKFEIQLRCLTEGKGCDIVINAIPTEFLWASLRCIKPFGSFIHIGSQDVSVHTKIGMYMFLKNISLYGVQGLLSIVNSSAETKNHLKQLVENGIKDKIVSRLYEEIPKTNTTSTNNLYNTEKITETNNSDHSFVKKEMAYVIIGSATNLWIKTVNWLLQQDVKKLIFIINGTNSVMRRSQRTIYSLIQKYSDVSFIMTSAERFNTIKEGETLLREFTSYSKIEALFCVEMNDTKLKNIDKACRNILPDLKHFICMQSDANEVCESRNDAHSHCINVQCDKSVRKPETMLKYMNKLTESIVDSKPVSVVLSDPLISEHEKIDSISEYLPKTIDELLDLNIDLPEYPRFEQCTSKSLPNTGNNSLLPVFIIPGLGVSRIQPLINQIMHPVFCAKFPSYINSVENAALGLLWPLRQIQSEGPYTIVGEIWGGNIAVELAKIMEGFGETVNLLLLDGCPSDNKKRLQLVDNVDFEQLSGNSEEKEKINSSIDVLMNQLNALKDYIPNNTQLEANTIIARSSTSDILDSCINFEKNHCGKLTAHISKKSSYTEFINSLEAAAIINENASFKW</sequence>